<organism evidence="2 3">
    <name type="scientific">Kibdelosporangium philippinense</name>
    <dbReference type="NCBI Taxonomy" id="211113"/>
    <lineage>
        <taxon>Bacteria</taxon>
        <taxon>Bacillati</taxon>
        <taxon>Actinomycetota</taxon>
        <taxon>Actinomycetes</taxon>
        <taxon>Pseudonocardiales</taxon>
        <taxon>Pseudonocardiaceae</taxon>
        <taxon>Kibdelosporangium</taxon>
    </lineage>
</organism>
<accession>A0ABS8ZBT0</accession>
<feature type="transmembrane region" description="Helical" evidence="1">
    <location>
        <begin position="423"/>
        <end position="445"/>
    </location>
</feature>
<feature type="transmembrane region" description="Helical" evidence="1">
    <location>
        <begin position="233"/>
        <end position="257"/>
    </location>
</feature>
<evidence type="ECO:0000313" key="2">
    <source>
        <dbReference type="EMBL" id="MCE7004882.1"/>
    </source>
</evidence>
<evidence type="ECO:0000313" key="3">
    <source>
        <dbReference type="Proteomes" id="UP001521150"/>
    </source>
</evidence>
<name>A0ABS8ZBT0_9PSEU</name>
<feature type="transmembrane region" description="Helical" evidence="1">
    <location>
        <begin position="109"/>
        <end position="133"/>
    </location>
</feature>
<feature type="transmembrane region" description="Helical" evidence="1">
    <location>
        <begin position="376"/>
        <end position="394"/>
    </location>
</feature>
<keyword evidence="1" id="KW-1133">Transmembrane helix</keyword>
<sequence length="613" mass="66673">MTRQEGLDTVVDLDTLAYHAPVGAPRRTAADRRSTLIRVLVHVTWVLGLAAAVVARVARFGFTPADQGFILAGSWRLLHGEIPHADVISGRPLGSAVLHMIDFLSPAPLFISSVYIAMVQIIVFTIACAALLTGTSPLRWGPLRTLLVAAASLINLHLFTLMAWHTIDGLMLTALGWWLLDAGLRSESTWQRRIGLFLLGFAVMTKQSFALAVPIGMLLLFLHPAARKQSKSWGRIVVDLLCLGAFPLLYVAVVSIAGGFGDMIKQLTGGAPVYGRSLFTFWGSDLSLLWSPGHDWRRQILLIFAAAVVIAVLWVLRDRLGKTGVWLRILLAGGAALLTAYAIAQTKLTYPPFWSIKIAWLFVAVILLDAVINKRFPWRALLLAVLAFSASLSWGYDYPALLAGTFVIATLELLVAAVPEVKVVPTVVTALVGVLALGVAGYGLVRAHDRTVAADLTHDKLTVNLGSVTPEMNGIRTSPGVATYVQQIKDCVQRYPADKVAVLPDNNFAYPVMKLNNPFPLDWPLHLEMIGDARQRMLDTAEKLNRDGDYLVMFQTVTVTDLRKGLPVPTSVPPDAPVAVDTTGDPVVFQVRDRLTGQRTTCGSFTAVYAPAR</sequence>
<keyword evidence="3" id="KW-1185">Reference proteome</keyword>
<protein>
    <recommendedName>
        <fullName evidence="4">Glycosyltransferase RgtA/B/C/D-like domain-containing protein</fullName>
    </recommendedName>
</protein>
<gene>
    <name evidence="2" type="ORF">LWC34_18925</name>
</gene>
<dbReference type="EMBL" id="JAJVCN010000002">
    <property type="protein sequence ID" value="MCE7004882.1"/>
    <property type="molecule type" value="Genomic_DNA"/>
</dbReference>
<dbReference type="RefSeq" id="WP_233726505.1">
    <property type="nucleotide sequence ID" value="NZ_JAJVCN010000002.1"/>
</dbReference>
<evidence type="ECO:0008006" key="4">
    <source>
        <dbReference type="Google" id="ProtNLM"/>
    </source>
</evidence>
<keyword evidence="1" id="KW-0472">Membrane</keyword>
<feature type="transmembrane region" description="Helical" evidence="1">
    <location>
        <begin position="350"/>
        <end position="369"/>
    </location>
</feature>
<evidence type="ECO:0000256" key="1">
    <source>
        <dbReference type="SAM" id="Phobius"/>
    </source>
</evidence>
<feature type="transmembrane region" description="Helical" evidence="1">
    <location>
        <begin position="145"/>
        <end position="167"/>
    </location>
</feature>
<feature type="transmembrane region" description="Helical" evidence="1">
    <location>
        <begin position="296"/>
        <end position="316"/>
    </location>
</feature>
<feature type="transmembrane region" description="Helical" evidence="1">
    <location>
        <begin position="194"/>
        <end position="221"/>
    </location>
</feature>
<dbReference type="Proteomes" id="UP001521150">
    <property type="component" value="Unassembled WGS sequence"/>
</dbReference>
<reference evidence="2 3" key="1">
    <citation type="submission" date="2021-12" db="EMBL/GenBank/DDBJ databases">
        <title>Genome sequence of Kibdelosporangium philippinense ATCC 49844.</title>
        <authorList>
            <person name="Fedorov E.A."/>
            <person name="Omeragic M."/>
            <person name="Shalygina K.F."/>
            <person name="Maclea K.S."/>
        </authorList>
    </citation>
    <scope>NUCLEOTIDE SEQUENCE [LARGE SCALE GENOMIC DNA]</scope>
    <source>
        <strain evidence="2 3">ATCC 49844</strain>
    </source>
</reference>
<feature type="transmembrane region" description="Helical" evidence="1">
    <location>
        <begin position="325"/>
        <end position="344"/>
    </location>
</feature>
<comment type="caution">
    <text evidence="2">The sequence shown here is derived from an EMBL/GenBank/DDBJ whole genome shotgun (WGS) entry which is preliminary data.</text>
</comment>
<feature type="transmembrane region" description="Helical" evidence="1">
    <location>
        <begin position="36"/>
        <end position="58"/>
    </location>
</feature>
<proteinExistence type="predicted"/>
<keyword evidence="1" id="KW-0812">Transmembrane</keyword>